<organism evidence="6 7">
    <name type="scientific">Phormidesmis priestleyi ULC007</name>
    <dbReference type="NCBI Taxonomy" id="1920490"/>
    <lineage>
        <taxon>Bacteria</taxon>
        <taxon>Bacillati</taxon>
        <taxon>Cyanobacteriota</taxon>
        <taxon>Cyanophyceae</taxon>
        <taxon>Leptolyngbyales</taxon>
        <taxon>Leptolyngbyaceae</taxon>
        <taxon>Phormidesmis</taxon>
    </lineage>
</organism>
<dbReference type="Gene3D" id="3.40.50.300">
    <property type="entry name" value="P-loop containing nucleotide triphosphate hydrolases"/>
    <property type="match status" value="2"/>
</dbReference>
<comment type="similarity">
    <text evidence="1">Belongs to the SMC family. SbcC subfamily.</text>
</comment>
<accession>A0A2T1DES0</accession>
<gene>
    <name evidence="6" type="ORF">C7B65_13425</name>
</gene>
<reference evidence="6 7" key="1">
    <citation type="submission" date="2018-02" db="EMBL/GenBank/DDBJ databases">
        <authorList>
            <person name="Cohen D.B."/>
            <person name="Kent A.D."/>
        </authorList>
    </citation>
    <scope>NUCLEOTIDE SEQUENCE [LARGE SCALE GENOMIC DNA]</scope>
    <source>
        <strain evidence="6 7">ULC007</strain>
    </source>
</reference>
<evidence type="ECO:0000313" key="7">
    <source>
        <dbReference type="Proteomes" id="UP000238634"/>
    </source>
</evidence>
<proteinExistence type="inferred from homology"/>
<keyword evidence="4" id="KW-0175">Coiled coil</keyword>
<evidence type="ECO:0000256" key="3">
    <source>
        <dbReference type="ARBA" id="ARBA00013368"/>
    </source>
</evidence>
<feature type="coiled-coil region" evidence="4">
    <location>
        <begin position="356"/>
        <end position="438"/>
    </location>
</feature>
<dbReference type="InterPro" id="IPR027417">
    <property type="entry name" value="P-loop_NTPase"/>
</dbReference>
<dbReference type="GO" id="GO:0016887">
    <property type="term" value="F:ATP hydrolysis activity"/>
    <property type="evidence" value="ECO:0007669"/>
    <property type="project" value="InterPro"/>
</dbReference>
<dbReference type="InterPro" id="IPR038729">
    <property type="entry name" value="Rad50/SbcC_AAA"/>
</dbReference>
<dbReference type="EMBL" id="PVWG01000013">
    <property type="protein sequence ID" value="PSB19010.1"/>
    <property type="molecule type" value="Genomic_DNA"/>
</dbReference>
<dbReference type="OrthoDB" id="9795626at2"/>
<evidence type="ECO:0000256" key="2">
    <source>
        <dbReference type="ARBA" id="ARBA00011322"/>
    </source>
</evidence>
<dbReference type="PANTHER" id="PTHR32114:SF2">
    <property type="entry name" value="ABC TRANSPORTER ABCH.3"/>
    <property type="match status" value="1"/>
</dbReference>
<dbReference type="Proteomes" id="UP000238634">
    <property type="component" value="Unassembled WGS sequence"/>
</dbReference>
<dbReference type="AlphaFoldDB" id="A0A2T1DES0"/>
<feature type="coiled-coil region" evidence="4">
    <location>
        <begin position="209"/>
        <end position="281"/>
    </location>
</feature>
<comment type="subunit">
    <text evidence="2">Heterodimer of SbcC and SbcD.</text>
</comment>
<name>A0A2T1DES0_9CYAN</name>
<comment type="caution">
    <text evidence="6">The sequence shown here is derived from an EMBL/GenBank/DDBJ whole genome shotgun (WGS) entry which is preliminary data.</text>
</comment>
<feature type="domain" description="Rad50/SbcC-type AAA" evidence="5">
    <location>
        <begin position="5"/>
        <end position="263"/>
    </location>
</feature>
<dbReference type="SUPFAM" id="SSF52540">
    <property type="entry name" value="P-loop containing nucleoside triphosphate hydrolases"/>
    <property type="match status" value="2"/>
</dbReference>
<dbReference type="RefSeq" id="WP_073072254.1">
    <property type="nucleotide sequence ID" value="NZ_MPPI01000014.1"/>
</dbReference>
<protein>
    <recommendedName>
        <fullName evidence="3">Nuclease SbcCD subunit C</fullName>
    </recommendedName>
</protein>
<reference evidence="6 7" key="2">
    <citation type="submission" date="2018-03" db="EMBL/GenBank/DDBJ databases">
        <title>The ancient ancestry and fast evolution of plastids.</title>
        <authorList>
            <person name="Moore K.R."/>
            <person name="Magnabosco C."/>
            <person name="Momper L."/>
            <person name="Gold D.A."/>
            <person name="Bosak T."/>
            <person name="Fournier G.P."/>
        </authorList>
    </citation>
    <scope>NUCLEOTIDE SEQUENCE [LARGE SCALE GENOMIC DNA]</scope>
    <source>
        <strain evidence="6 7">ULC007</strain>
    </source>
</reference>
<dbReference type="PANTHER" id="PTHR32114">
    <property type="entry name" value="ABC TRANSPORTER ABCH.3"/>
    <property type="match status" value="1"/>
</dbReference>
<sequence>MEILSVSLKNFKSHSDRHFPFQPGTNAICGENGAGKTSILEAIAWVLFDHKGDYKVEDLIRNGTASAQATVVFISSHDQRTYKIQRCTRLGYTIFDPQLGEKLAYTRIREEVLPWLRQHLGVASGTDLAKLFSNTIGVPQGTFTADFLQTAERRKPIFDAILKVEEYRQANQQMLTLEKYAKSESESLERTIAHYDEALEEWEIITDKQQTIRQEIAELNAELAQCQQRFNELQAEQAQLSTQAAQMQQLTRELEKLSAQIQSKKLEVDRLTLEFQQAEQSVEICTTHRTSYQTFLQTETTLQELEKNRGTQQSLMQQRQGLVKQESDRQTKFATITQQLERRSQIETEIQRLEPLIQHQIKLDQQQQELNQQLQTCHSWRQTISRDQKRLAQLEARRKQLGQEIEDLEAFGAIVQKIPQLEAQQQRYQQQLSRIDAATQFEADLRQIVTQAQTREGIYSHHLQSATVRLKELQQAAPMWAPHLTEVLATLGSGAKLQGQLMTDLQGILEDLSEQLLADRLKQHLQQVQTQLQTARQQQIQFLNLDTKLDAEEALAAEIEEVRSQILNGQTQLTHEPELKQQLAHLNEQLQDLNDPRGKTRLLQQELQQQTNLEVQQRKLQSALLEIQNAIAQVDTQLADFANLAEQIREQQILRDEHRPSYQLYLEHQQSANSYRGRKQQLEEVIEQTQAHQERSTELVTQQAQLAETFDPVRVAIVQTAYQEARDKQTQLTAQLPEKVKRLEEYEVQISKLQAIQEKRDHAQTEAKRKQKVERFIKFARKAYKDAGPRITERYVQNISREADKLFRELLNRPNVALEWTRDYEIVVQEGAHPRRLINLSGGEQMCAALAVRLALLKVLADINIAFFDEPTTNMDKARRESLAEAIANIKTFRQLFVISHDDTFEKVTENVILVEREL</sequence>
<dbReference type="GO" id="GO:0006302">
    <property type="term" value="P:double-strand break repair"/>
    <property type="evidence" value="ECO:0007669"/>
    <property type="project" value="InterPro"/>
</dbReference>
<keyword evidence="7" id="KW-1185">Reference proteome</keyword>
<evidence type="ECO:0000259" key="5">
    <source>
        <dbReference type="Pfam" id="PF13476"/>
    </source>
</evidence>
<evidence type="ECO:0000256" key="1">
    <source>
        <dbReference type="ARBA" id="ARBA00006930"/>
    </source>
</evidence>
<evidence type="ECO:0000256" key="4">
    <source>
        <dbReference type="SAM" id="Coils"/>
    </source>
</evidence>
<dbReference type="STRING" id="1920490.GCA_001895925_04868"/>
<evidence type="ECO:0000313" key="6">
    <source>
        <dbReference type="EMBL" id="PSB19010.1"/>
    </source>
</evidence>
<dbReference type="Pfam" id="PF13476">
    <property type="entry name" value="AAA_23"/>
    <property type="match status" value="1"/>
</dbReference>